<evidence type="ECO:0008006" key="3">
    <source>
        <dbReference type="Google" id="ProtNLM"/>
    </source>
</evidence>
<evidence type="ECO:0000313" key="2">
    <source>
        <dbReference type="EMBL" id="AIE90358.1"/>
    </source>
</evidence>
<keyword evidence="1" id="KW-0472">Membrane</keyword>
<accession>A0A075FH56</accession>
<name>A0A075FH56_9EURY</name>
<protein>
    <recommendedName>
        <fullName evidence="3">DUF4350 domain-containing protein</fullName>
    </recommendedName>
</protein>
<proteinExistence type="predicted"/>
<sequence>MFSFWALLLILVSTIAMTYVIPGQTHQSAYGDDWNDLGTFRSDISAMGIETTALVSSPLLLSEIDHPEEAVFVISGVERDTISLPRFTGDENVIEFSEGDGYTTSEILAIESFVQRGGTVLLMDDFGYSSNLANQFGLQYSGHRLYDEGSYAAELGADYIWINTGSAFNFTTNSGSLSTIHPCLKDLDEDGVIDILDPEPLNPAISSFVTESDAGLCAHRYSVDGWDFSEGYKLLTNSPSAFEKATSYNPVENRYAIGKSTLDSYLDTNDDGNLTVGFESLGIEGDEQGPFAVYVRHCEDRLCIDANGGRVHFVADGSILINSLYNPSSLGNFAAGGGSTQSISIPENDNRKWALDIIAEALLVDPNSTKASSNAIVIFDESRHQQPTLFGDTYNLLYYLLIYFTNDWMAMLLLFLTLFIVLEAVLIRKDDPQDWRHVFRIIYYGFGDARRYEYYQKPEKIRQVLLSRIRNLNTLSREEFDAMPASKLQSMVEDPILVNFLFEDRRYKPDELVGIIKRIKEWGRTESEAEA</sequence>
<feature type="transmembrane region" description="Helical" evidence="1">
    <location>
        <begin position="408"/>
        <end position="427"/>
    </location>
</feature>
<dbReference type="AlphaFoldDB" id="A0A075FH56"/>
<evidence type="ECO:0000256" key="1">
    <source>
        <dbReference type="SAM" id="Phobius"/>
    </source>
</evidence>
<organism evidence="2">
    <name type="scientific">uncultured marine group II/III euryarchaeote AD1000_02_G03</name>
    <dbReference type="NCBI Taxonomy" id="1457700"/>
    <lineage>
        <taxon>Archaea</taxon>
        <taxon>Methanobacteriati</taxon>
        <taxon>Methanobacteriota</taxon>
        <taxon>environmental samples</taxon>
    </lineage>
</organism>
<dbReference type="EMBL" id="KF900306">
    <property type="protein sequence ID" value="AIE90358.1"/>
    <property type="molecule type" value="Genomic_DNA"/>
</dbReference>
<keyword evidence="1" id="KW-1133">Transmembrane helix</keyword>
<reference evidence="2" key="1">
    <citation type="journal article" date="2014" name="Genome Biol. Evol.">
        <title>Pangenome evidence for extensive interdomain horizontal transfer affecting lineage core and shell genes in uncultured planktonic thaumarchaeota and euryarchaeota.</title>
        <authorList>
            <person name="Deschamps P."/>
            <person name="Zivanovic Y."/>
            <person name="Moreira D."/>
            <person name="Rodriguez-Valera F."/>
            <person name="Lopez-Garcia P."/>
        </authorList>
    </citation>
    <scope>NUCLEOTIDE SEQUENCE</scope>
</reference>
<keyword evidence="1" id="KW-0812">Transmembrane</keyword>